<accession>A0A3L8RTN7</accession>
<proteinExistence type="predicted"/>
<dbReference type="Proteomes" id="UP000276834">
    <property type="component" value="Unassembled WGS sequence"/>
</dbReference>
<evidence type="ECO:0000256" key="1">
    <source>
        <dbReference type="SAM" id="MobiDB-lite"/>
    </source>
</evidence>
<evidence type="ECO:0000313" key="2">
    <source>
        <dbReference type="EMBL" id="RLV85311.1"/>
    </source>
</evidence>
<gene>
    <name evidence="2" type="ORF">DV515_00016099</name>
</gene>
<protein>
    <submittedName>
        <fullName evidence="2">Uncharacterized protein</fullName>
    </submittedName>
</protein>
<sequence length="87" mass="9731">MPALLLQPGILPGALPRSPREFCRSLGMRRRFSSGLARGRRSAGDPKSRIWGRGAAPRNSSREEPRMARTCRDSHFYSYGIKFPLSA</sequence>
<dbReference type="EMBL" id="QUSF01000254">
    <property type="protein sequence ID" value="RLV85311.1"/>
    <property type="molecule type" value="Genomic_DNA"/>
</dbReference>
<reference evidence="2 3" key="1">
    <citation type="journal article" date="2018" name="Proc. R. Soc. B">
        <title>A non-coding region near Follistatin controls head colour polymorphism in the Gouldian finch.</title>
        <authorList>
            <person name="Toomey M.B."/>
            <person name="Marques C.I."/>
            <person name="Andrade P."/>
            <person name="Araujo P.M."/>
            <person name="Sabatino S."/>
            <person name="Gazda M.A."/>
            <person name="Afonso S."/>
            <person name="Lopes R.J."/>
            <person name="Corbo J.C."/>
            <person name="Carneiro M."/>
        </authorList>
    </citation>
    <scope>NUCLEOTIDE SEQUENCE [LARGE SCALE GENOMIC DNA]</scope>
    <source>
        <strain evidence="2">Red01</strain>
        <tissue evidence="2">Muscle</tissue>
    </source>
</reference>
<organism evidence="2 3">
    <name type="scientific">Chloebia gouldiae</name>
    <name type="common">Gouldian finch</name>
    <name type="synonym">Erythrura gouldiae</name>
    <dbReference type="NCBI Taxonomy" id="44316"/>
    <lineage>
        <taxon>Eukaryota</taxon>
        <taxon>Metazoa</taxon>
        <taxon>Chordata</taxon>
        <taxon>Craniata</taxon>
        <taxon>Vertebrata</taxon>
        <taxon>Euteleostomi</taxon>
        <taxon>Archelosauria</taxon>
        <taxon>Archosauria</taxon>
        <taxon>Dinosauria</taxon>
        <taxon>Saurischia</taxon>
        <taxon>Theropoda</taxon>
        <taxon>Coelurosauria</taxon>
        <taxon>Aves</taxon>
        <taxon>Neognathae</taxon>
        <taxon>Neoaves</taxon>
        <taxon>Telluraves</taxon>
        <taxon>Australaves</taxon>
        <taxon>Passeriformes</taxon>
        <taxon>Passeroidea</taxon>
        <taxon>Passeridae</taxon>
        <taxon>Chloebia</taxon>
    </lineage>
</organism>
<comment type="caution">
    <text evidence="2">The sequence shown here is derived from an EMBL/GenBank/DDBJ whole genome shotgun (WGS) entry which is preliminary data.</text>
</comment>
<name>A0A3L8RTN7_CHLGU</name>
<keyword evidence="3" id="KW-1185">Reference proteome</keyword>
<dbReference type="AlphaFoldDB" id="A0A3L8RTN7"/>
<evidence type="ECO:0000313" key="3">
    <source>
        <dbReference type="Proteomes" id="UP000276834"/>
    </source>
</evidence>
<feature type="region of interest" description="Disordered" evidence="1">
    <location>
        <begin position="34"/>
        <end position="67"/>
    </location>
</feature>